<keyword evidence="4" id="KW-1185">Reference proteome</keyword>
<dbReference type="Proteomes" id="UP001221142">
    <property type="component" value="Unassembled WGS sequence"/>
</dbReference>
<name>A0AAD7F9Y0_9AGAR</name>
<evidence type="ECO:0000313" key="3">
    <source>
        <dbReference type="EMBL" id="KAJ7611240.1"/>
    </source>
</evidence>
<feature type="compositionally biased region" description="Polar residues" evidence="2">
    <location>
        <begin position="155"/>
        <end position="166"/>
    </location>
</feature>
<evidence type="ECO:0000313" key="4">
    <source>
        <dbReference type="Proteomes" id="UP001221142"/>
    </source>
</evidence>
<keyword evidence="1" id="KW-0175">Coiled coil</keyword>
<feature type="coiled-coil region" evidence="1">
    <location>
        <begin position="31"/>
        <end position="58"/>
    </location>
</feature>
<sequence length="179" mass="19345">MPRGRKPDHTIPATRALTMQRDYRARRSQYVADLEVRCKRAEEENVRLRAELEVARRQAGTGTGTQQSQVGLSPQAIQASAQLRVTLEAAAAAVEHFMQVAMPPSSDSLADTALLDLFSGSSTGPLRAESPCCGGFIDCEGLVEEDGESDERHPSNLSQIRSTSGPSLVPCMPPGDRRP</sequence>
<dbReference type="EMBL" id="JARKIF010000033">
    <property type="protein sequence ID" value="KAJ7611240.1"/>
    <property type="molecule type" value="Genomic_DNA"/>
</dbReference>
<accession>A0AAD7F9Y0</accession>
<feature type="region of interest" description="Disordered" evidence="2">
    <location>
        <begin position="145"/>
        <end position="179"/>
    </location>
</feature>
<organism evidence="3 4">
    <name type="scientific">Roridomyces roridus</name>
    <dbReference type="NCBI Taxonomy" id="1738132"/>
    <lineage>
        <taxon>Eukaryota</taxon>
        <taxon>Fungi</taxon>
        <taxon>Dikarya</taxon>
        <taxon>Basidiomycota</taxon>
        <taxon>Agaricomycotina</taxon>
        <taxon>Agaricomycetes</taxon>
        <taxon>Agaricomycetidae</taxon>
        <taxon>Agaricales</taxon>
        <taxon>Marasmiineae</taxon>
        <taxon>Mycenaceae</taxon>
        <taxon>Roridomyces</taxon>
    </lineage>
</organism>
<protein>
    <submittedName>
        <fullName evidence="3">Basic region leucin zipper protein</fullName>
    </submittedName>
</protein>
<reference evidence="3" key="1">
    <citation type="submission" date="2023-03" db="EMBL/GenBank/DDBJ databases">
        <title>Massive genome expansion in bonnet fungi (Mycena s.s.) driven by repeated elements and novel gene families across ecological guilds.</title>
        <authorList>
            <consortium name="Lawrence Berkeley National Laboratory"/>
            <person name="Harder C.B."/>
            <person name="Miyauchi S."/>
            <person name="Viragh M."/>
            <person name="Kuo A."/>
            <person name="Thoen E."/>
            <person name="Andreopoulos B."/>
            <person name="Lu D."/>
            <person name="Skrede I."/>
            <person name="Drula E."/>
            <person name="Henrissat B."/>
            <person name="Morin E."/>
            <person name="Kohler A."/>
            <person name="Barry K."/>
            <person name="LaButti K."/>
            <person name="Morin E."/>
            <person name="Salamov A."/>
            <person name="Lipzen A."/>
            <person name="Mereny Z."/>
            <person name="Hegedus B."/>
            <person name="Baldrian P."/>
            <person name="Stursova M."/>
            <person name="Weitz H."/>
            <person name="Taylor A."/>
            <person name="Grigoriev I.V."/>
            <person name="Nagy L.G."/>
            <person name="Martin F."/>
            <person name="Kauserud H."/>
        </authorList>
    </citation>
    <scope>NUCLEOTIDE SEQUENCE</scope>
    <source>
        <strain evidence="3">9284</strain>
    </source>
</reference>
<evidence type="ECO:0000256" key="1">
    <source>
        <dbReference type="SAM" id="Coils"/>
    </source>
</evidence>
<comment type="caution">
    <text evidence="3">The sequence shown here is derived from an EMBL/GenBank/DDBJ whole genome shotgun (WGS) entry which is preliminary data.</text>
</comment>
<dbReference type="AlphaFoldDB" id="A0AAD7F9Y0"/>
<proteinExistence type="predicted"/>
<gene>
    <name evidence="3" type="ORF">FB45DRAFT_941373</name>
</gene>
<evidence type="ECO:0000256" key="2">
    <source>
        <dbReference type="SAM" id="MobiDB-lite"/>
    </source>
</evidence>